<dbReference type="AlphaFoldDB" id="A0A1Y2HSL1"/>
<dbReference type="Proteomes" id="UP000193411">
    <property type="component" value="Unassembled WGS sequence"/>
</dbReference>
<proteinExistence type="predicted"/>
<keyword evidence="3" id="KW-1185">Reference proteome</keyword>
<comment type="caution">
    <text evidence="2">The sequence shown here is derived from an EMBL/GenBank/DDBJ whole genome shotgun (WGS) entry which is preliminary data.</text>
</comment>
<protein>
    <submittedName>
        <fullName evidence="2">Uncharacterized protein</fullName>
    </submittedName>
</protein>
<reference evidence="2 3" key="1">
    <citation type="submission" date="2016-07" db="EMBL/GenBank/DDBJ databases">
        <title>Pervasive Adenine N6-methylation of Active Genes in Fungi.</title>
        <authorList>
            <consortium name="DOE Joint Genome Institute"/>
            <person name="Mondo S.J."/>
            <person name="Dannebaum R.O."/>
            <person name="Kuo R.C."/>
            <person name="Labutti K."/>
            <person name="Haridas S."/>
            <person name="Kuo A."/>
            <person name="Salamov A."/>
            <person name="Ahrendt S.R."/>
            <person name="Lipzen A."/>
            <person name="Sullivan W."/>
            <person name="Andreopoulos W.B."/>
            <person name="Clum A."/>
            <person name="Lindquist E."/>
            <person name="Daum C."/>
            <person name="Ramamoorthy G.K."/>
            <person name="Gryganskyi A."/>
            <person name="Culley D."/>
            <person name="Magnuson J.K."/>
            <person name="James T.Y."/>
            <person name="O'Malley M.A."/>
            <person name="Stajich J.E."/>
            <person name="Spatafora J.W."/>
            <person name="Visel A."/>
            <person name="Grigoriev I.V."/>
        </authorList>
    </citation>
    <scope>NUCLEOTIDE SEQUENCE [LARGE SCALE GENOMIC DNA]</scope>
    <source>
        <strain evidence="2 3">PL171</strain>
    </source>
</reference>
<name>A0A1Y2HSL1_9FUNG</name>
<organism evidence="2 3">
    <name type="scientific">Catenaria anguillulae PL171</name>
    <dbReference type="NCBI Taxonomy" id="765915"/>
    <lineage>
        <taxon>Eukaryota</taxon>
        <taxon>Fungi</taxon>
        <taxon>Fungi incertae sedis</taxon>
        <taxon>Blastocladiomycota</taxon>
        <taxon>Blastocladiomycetes</taxon>
        <taxon>Blastocladiales</taxon>
        <taxon>Catenariaceae</taxon>
        <taxon>Catenaria</taxon>
    </lineage>
</organism>
<feature type="region of interest" description="Disordered" evidence="1">
    <location>
        <begin position="39"/>
        <end position="83"/>
    </location>
</feature>
<accession>A0A1Y2HSL1</accession>
<gene>
    <name evidence="2" type="ORF">BCR44DRAFT_1431638</name>
</gene>
<sequence length="83" mass="9014">MSAMFAADRGVIARSMSAFFLHDGRTDSWQRSEILEMTSVRRMNGPEREKSSASAQSRTTRERKGCASGGGGGFAPPFLTLGR</sequence>
<evidence type="ECO:0000313" key="2">
    <source>
        <dbReference type="EMBL" id="ORZ36703.1"/>
    </source>
</evidence>
<dbReference type="EMBL" id="MCFL01000015">
    <property type="protein sequence ID" value="ORZ36703.1"/>
    <property type="molecule type" value="Genomic_DNA"/>
</dbReference>
<evidence type="ECO:0000256" key="1">
    <source>
        <dbReference type="SAM" id="MobiDB-lite"/>
    </source>
</evidence>
<evidence type="ECO:0000313" key="3">
    <source>
        <dbReference type="Proteomes" id="UP000193411"/>
    </source>
</evidence>